<gene>
    <name evidence="12" type="ORF">B0A50_02805</name>
</gene>
<accession>A0A4U0U6L0</accession>
<dbReference type="SUPFAM" id="SSF143026">
    <property type="entry name" value="Kinetochore globular domain"/>
    <property type="match status" value="1"/>
</dbReference>
<keyword evidence="7" id="KW-0175">Coiled coil</keyword>
<dbReference type="Proteomes" id="UP000308549">
    <property type="component" value="Unassembled WGS sequence"/>
</dbReference>
<dbReference type="GO" id="GO:0008017">
    <property type="term" value="F:microtubule binding"/>
    <property type="evidence" value="ECO:0007669"/>
    <property type="project" value="TreeGrafter"/>
</dbReference>
<evidence type="ECO:0000256" key="1">
    <source>
        <dbReference type="ARBA" id="ARBA00004267"/>
    </source>
</evidence>
<evidence type="ECO:0000256" key="7">
    <source>
        <dbReference type="ARBA" id="ARBA00023054"/>
    </source>
</evidence>
<comment type="subunit">
    <text evidence="11">Component of the NDC80 complex.</text>
</comment>
<evidence type="ECO:0000256" key="8">
    <source>
        <dbReference type="ARBA" id="ARBA00023242"/>
    </source>
</evidence>
<organism evidence="12 13">
    <name type="scientific">Salinomyces thailandicus</name>
    <dbReference type="NCBI Taxonomy" id="706561"/>
    <lineage>
        <taxon>Eukaryota</taxon>
        <taxon>Fungi</taxon>
        <taxon>Dikarya</taxon>
        <taxon>Ascomycota</taxon>
        <taxon>Pezizomycotina</taxon>
        <taxon>Dothideomycetes</taxon>
        <taxon>Dothideomycetidae</taxon>
        <taxon>Mycosphaerellales</taxon>
        <taxon>Teratosphaeriaceae</taxon>
        <taxon>Salinomyces</taxon>
    </lineage>
</organism>
<keyword evidence="3 11" id="KW-0158">Chromosome</keyword>
<dbReference type="EMBL" id="NAJL01000012">
    <property type="protein sequence ID" value="TKA30086.1"/>
    <property type="molecule type" value="Genomic_DNA"/>
</dbReference>
<dbReference type="InterPro" id="IPR013252">
    <property type="entry name" value="Ndc80_Spc24"/>
</dbReference>
<keyword evidence="10 11" id="KW-0137">Centromere</keyword>
<dbReference type="Gene3D" id="3.30.160.430">
    <property type="match status" value="1"/>
</dbReference>
<comment type="subcellular location">
    <subcellularLocation>
        <location evidence="1">Cytoplasm</location>
        <location evidence="1">Cytoskeleton</location>
        <location evidence="1">Microtubule organizing center</location>
    </subcellularLocation>
    <subcellularLocation>
        <location evidence="11">Nucleus</location>
    </subcellularLocation>
    <subcellularLocation>
        <location evidence="11">Chromosome</location>
        <location evidence="11">Centromere</location>
        <location evidence="11">Kinetochore</location>
    </subcellularLocation>
</comment>
<dbReference type="Pfam" id="PF08286">
    <property type="entry name" value="Spc24"/>
    <property type="match status" value="1"/>
</dbReference>
<dbReference type="PANTHER" id="PTHR22142">
    <property type="match status" value="1"/>
</dbReference>
<dbReference type="GO" id="GO:0031262">
    <property type="term" value="C:Ndc80 complex"/>
    <property type="evidence" value="ECO:0007669"/>
    <property type="project" value="TreeGrafter"/>
</dbReference>
<protein>
    <recommendedName>
        <fullName evidence="11">Kinetochore protein Spc24</fullName>
    </recommendedName>
</protein>
<evidence type="ECO:0000313" key="12">
    <source>
        <dbReference type="EMBL" id="TKA30086.1"/>
    </source>
</evidence>
<comment type="function">
    <text evidence="11">Acts as a component of the essential kinetochore-associated NDC80 complex, which is required for chromosome segregation and spindle checkpoint activity.</text>
</comment>
<keyword evidence="4 11" id="KW-0132">Cell division</keyword>
<keyword evidence="8 11" id="KW-0539">Nucleus</keyword>
<dbReference type="GO" id="GO:0051301">
    <property type="term" value="P:cell division"/>
    <property type="evidence" value="ECO:0007669"/>
    <property type="project" value="UniProtKB-UniRule"/>
</dbReference>
<comment type="caution">
    <text evidence="12">The sequence shown here is derived from an EMBL/GenBank/DDBJ whole genome shotgun (WGS) entry which is preliminary data.</text>
</comment>
<name>A0A4U0U6L0_9PEZI</name>
<dbReference type="GO" id="GO:0005815">
    <property type="term" value="C:microtubule organizing center"/>
    <property type="evidence" value="ECO:0007669"/>
    <property type="project" value="UniProtKB-SubCell"/>
</dbReference>
<dbReference type="CDD" id="cd11565">
    <property type="entry name" value="RWD_Spc24"/>
    <property type="match status" value="1"/>
</dbReference>
<dbReference type="AlphaFoldDB" id="A0A4U0U6L0"/>
<keyword evidence="5 11" id="KW-0498">Mitosis</keyword>
<keyword evidence="6 11" id="KW-0995">Kinetochore</keyword>
<sequence>MVLFDEDPVSLITETTNQFHITPDREALTRISGSLTTLHSTRASKLAHQQHVLKTLSRRLNNLHSQSEYEEERHDAGRHASEMLRMDTEKFRVAKGVSDAEVESERLGSELGGLRRVLEGLEREGTEGGRRNGGDGVDEVVLKLQFYRSLGIGVSQDEATGDFNRAVIRNTAKGDVNVVNVDGKLNRSFYASMFWDSL</sequence>
<comment type="similarity">
    <text evidence="2 11">Belongs to the SPC24 family.</text>
</comment>
<evidence type="ECO:0000313" key="13">
    <source>
        <dbReference type="Proteomes" id="UP000308549"/>
    </source>
</evidence>
<evidence type="ECO:0000256" key="4">
    <source>
        <dbReference type="ARBA" id="ARBA00022618"/>
    </source>
</evidence>
<dbReference type="OrthoDB" id="3344830at2759"/>
<evidence type="ECO:0000256" key="5">
    <source>
        <dbReference type="ARBA" id="ARBA00022776"/>
    </source>
</evidence>
<proteinExistence type="inferred from homology"/>
<evidence type="ECO:0000256" key="2">
    <source>
        <dbReference type="ARBA" id="ARBA00007804"/>
    </source>
</evidence>
<evidence type="ECO:0000256" key="11">
    <source>
        <dbReference type="RuleBase" id="RU368011"/>
    </source>
</evidence>
<evidence type="ECO:0000256" key="10">
    <source>
        <dbReference type="ARBA" id="ARBA00023328"/>
    </source>
</evidence>
<dbReference type="InterPro" id="IPR038066">
    <property type="entry name" value="Spc24_Fungi_globular_sf"/>
</dbReference>
<evidence type="ECO:0000256" key="9">
    <source>
        <dbReference type="ARBA" id="ARBA00023306"/>
    </source>
</evidence>
<dbReference type="GO" id="GO:0005634">
    <property type="term" value="C:nucleus"/>
    <property type="evidence" value="ECO:0007669"/>
    <property type="project" value="UniProtKB-SubCell"/>
</dbReference>
<keyword evidence="9 11" id="KW-0131">Cell cycle</keyword>
<keyword evidence="13" id="KW-1185">Reference proteome</keyword>
<dbReference type="PANTHER" id="PTHR22142:SF2">
    <property type="entry name" value="KINETOCHORE PROTEIN SPC24"/>
    <property type="match status" value="1"/>
</dbReference>
<evidence type="ECO:0000256" key="3">
    <source>
        <dbReference type="ARBA" id="ARBA00022454"/>
    </source>
</evidence>
<dbReference type="GO" id="GO:0007059">
    <property type="term" value="P:chromosome segregation"/>
    <property type="evidence" value="ECO:0007669"/>
    <property type="project" value="TreeGrafter"/>
</dbReference>
<evidence type="ECO:0000256" key="6">
    <source>
        <dbReference type="ARBA" id="ARBA00022838"/>
    </source>
</evidence>
<reference evidence="12 13" key="1">
    <citation type="submission" date="2017-03" db="EMBL/GenBank/DDBJ databases">
        <title>Genomes of endolithic fungi from Antarctica.</title>
        <authorList>
            <person name="Coleine C."/>
            <person name="Masonjones S."/>
            <person name="Stajich J.E."/>
        </authorList>
    </citation>
    <scope>NUCLEOTIDE SEQUENCE [LARGE SCALE GENOMIC DNA]</scope>
    <source>
        <strain evidence="12 13">CCFEE 6315</strain>
    </source>
</reference>